<evidence type="ECO:0000313" key="3">
    <source>
        <dbReference type="Proteomes" id="UP000051530"/>
    </source>
</evidence>
<evidence type="ECO:0000313" key="2">
    <source>
        <dbReference type="EMBL" id="KRH95282.1"/>
    </source>
</evidence>
<keyword evidence="1" id="KW-0175">Coiled coil</keyword>
<dbReference type="AlphaFoldDB" id="A0A0R0M196"/>
<accession>A0A0R0M196</accession>
<reference evidence="2 3" key="1">
    <citation type="submission" date="2015-07" db="EMBL/GenBank/DDBJ databases">
        <title>The genome of Pseudoloma neurophilia, a relevant intracellular parasite of the zebrafish.</title>
        <authorList>
            <person name="Ndikumana S."/>
            <person name="Pelin A."/>
            <person name="Sanders J."/>
            <person name="Corradi N."/>
        </authorList>
    </citation>
    <scope>NUCLEOTIDE SEQUENCE [LARGE SCALE GENOMIC DNA]</scope>
    <source>
        <strain evidence="2 3">MK1</strain>
    </source>
</reference>
<dbReference type="EMBL" id="LGUB01000001">
    <property type="protein sequence ID" value="KRH95282.1"/>
    <property type="molecule type" value="Genomic_DNA"/>
</dbReference>
<dbReference type="Proteomes" id="UP000051530">
    <property type="component" value="Unassembled WGS sequence"/>
</dbReference>
<keyword evidence="3" id="KW-1185">Reference proteome</keyword>
<name>A0A0R0M196_9MICR</name>
<proteinExistence type="predicted"/>
<protein>
    <submittedName>
        <fullName evidence="2">Uncharacterized protein</fullName>
    </submittedName>
</protein>
<evidence type="ECO:0000256" key="1">
    <source>
        <dbReference type="SAM" id="Coils"/>
    </source>
</evidence>
<gene>
    <name evidence="2" type="ORF">M153_100011004</name>
</gene>
<sequence length="358" mass="42259">MLPFQLFDFMSVLATGIGEQPTESPFDQKSCQSSEIDKAITNWDKELGCVIKRSREKNAVEFKNLDFSQVEVCHNFENNYLCLVEPLDCFHKHLSDLYYSDDNLSDVTGKIYFLYQELVEHCSMTILSNNHKQISNHIRFHIKHISKFTSYYNSIHNLISDFTKYTCYIKYKKKKLLDLFQKIHNHIKGSKSEEGAPISSFKSFLRKIERIESTNRRKYTVMLNLIFNTLLKQEKNLKEIEECALCYSDAFKTICSLFEDMYKILELCLTKLFFIDKPVEGKYDAKSLIYYLTPFFEDSLLNLIDRHETTRRDLKNEIRILHLHLENLKKKTNDAWPSLSSKPANWPYNNHKGVENEQ</sequence>
<feature type="coiled-coil region" evidence="1">
    <location>
        <begin position="297"/>
        <end position="331"/>
    </location>
</feature>
<organism evidence="2 3">
    <name type="scientific">Pseudoloma neurophilia</name>
    <dbReference type="NCBI Taxonomy" id="146866"/>
    <lineage>
        <taxon>Eukaryota</taxon>
        <taxon>Fungi</taxon>
        <taxon>Fungi incertae sedis</taxon>
        <taxon>Microsporidia</taxon>
        <taxon>Pseudoloma</taxon>
    </lineage>
</organism>
<comment type="caution">
    <text evidence="2">The sequence shown here is derived from an EMBL/GenBank/DDBJ whole genome shotgun (WGS) entry which is preliminary data.</text>
</comment>
<dbReference type="VEuPathDB" id="MicrosporidiaDB:M153_100011004"/>